<comment type="similarity">
    <text evidence="6 7">Belongs to the ClpX chaperone family.</text>
</comment>
<dbReference type="HAMAP" id="MF_00175">
    <property type="entry name" value="ClpX"/>
    <property type="match status" value="1"/>
</dbReference>
<comment type="caution">
    <text evidence="9">The sequence shown here is derived from an EMBL/GenBank/DDBJ whole genome shotgun (WGS) entry which is preliminary data.</text>
</comment>
<dbReference type="Proteomes" id="UP000282106">
    <property type="component" value="Unassembled WGS sequence"/>
</dbReference>
<sequence>MSTDTRSSHNGRVLYCSFCGKSEHEVRKLIAGPSVYICDECVDLCNDIIREEIHAKPQVKGLPKPHEIRAVLDEYVIGQEQAKKVLSVAVYNHYKRLSTKAQGSGDVELAKSNILLIGPTGSGKTLLAETLARLLDVPFAIADATTLTEAGYVGEDVENIIARLLQKCDYDVEKAQRGIVYIDEIDKIARKSENPSITRDVSGEGVQQALLKLIEGTIAQVPPQGGRKHPQQEFLQVNTANILFICGGAFAGLDRVIHQRLDKGGIGFGAEVKSKSDSKALNDTYKQLEPDDLVRFGLIPEFIGRLPVAAVLDELDEKALISILRDPKNALVKQYQKLFQMEGVTLEFREDALLAVAKRARERKTGARGLRTIIEKILIDTMYDLPSMQNVGKVVVDEAVAKGDAKPIIVYENKDVAAKQSA</sequence>
<proteinExistence type="inferred from homology"/>
<dbReference type="InterPro" id="IPR010603">
    <property type="entry name" value="Znf_CppX_C4"/>
</dbReference>
<feature type="binding site" evidence="6 7">
    <location>
        <position position="41"/>
    </location>
    <ligand>
        <name>Zn(2+)</name>
        <dbReference type="ChEBI" id="CHEBI:29105"/>
    </ligand>
</feature>
<dbReference type="Gene3D" id="6.20.220.10">
    <property type="entry name" value="ClpX chaperone, C4-type zinc finger domain"/>
    <property type="match status" value="1"/>
</dbReference>
<dbReference type="AlphaFoldDB" id="A0A3N0VEG8"/>
<dbReference type="SMART" id="SM00994">
    <property type="entry name" value="zf-C4_ClpX"/>
    <property type="match status" value="1"/>
</dbReference>
<dbReference type="Pfam" id="PF10431">
    <property type="entry name" value="ClpB_D2-small"/>
    <property type="match status" value="1"/>
</dbReference>
<dbReference type="EMBL" id="RJVO01000003">
    <property type="protein sequence ID" value="ROH91149.1"/>
    <property type="molecule type" value="Genomic_DNA"/>
</dbReference>
<keyword evidence="10" id="KW-1185">Reference proteome</keyword>
<dbReference type="GO" id="GO:0051082">
    <property type="term" value="F:unfolded protein binding"/>
    <property type="evidence" value="ECO:0007669"/>
    <property type="project" value="UniProtKB-UniRule"/>
</dbReference>
<evidence type="ECO:0000259" key="8">
    <source>
        <dbReference type="PROSITE" id="PS51902"/>
    </source>
</evidence>
<evidence type="ECO:0000256" key="4">
    <source>
        <dbReference type="ARBA" id="ARBA00022840"/>
    </source>
</evidence>
<keyword evidence="3 6" id="KW-0862">Zinc</keyword>
<feature type="domain" description="ClpX-type ZB" evidence="8">
    <location>
        <begin position="4"/>
        <end position="57"/>
    </location>
</feature>
<dbReference type="InterPro" id="IPR003593">
    <property type="entry name" value="AAA+_ATPase"/>
</dbReference>
<evidence type="ECO:0000313" key="10">
    <source>
        <dbReference type="Proteomes" id="UP000282106"/>
    </source>
</evidence>
<dbReference type="FunFam" id="3.40.50.300:FF:000005">
    <property type="entry name" value="ATP-dependent Clp protease ATP-binding subunit ClpX"/>
    <property type="match status" value="1"/>
</dbReference>
<dbReference type="SUPFAM" id="SSF52540">
    <property type="entry name" value="P-loop containing nucleoside triphosphate hydrolases"/>
    <property type="match status" value="1"/>
</dbReference>
<dbReference type="GO" id="GO:0009376">
    <property type="term" value="C:HslUV protease complex"/>
    <property type="evidence" value="ECO:0007669"/>
    <property type="project" value="TreeGrafter"/>
</dbReference>
<dbReference type="InterPro" id="IPR003959">
    <property type="entry name" value="ATPase_AAA_core"/>
</dbReference>
<dbReference type="SMART" id="SM00382">
    <property type="entry name" value="AAA"/>
    <property type="match status" value="1"/>
</dbReference>
<keyword evidence="4 6" id="KW-0067">ATP-binding</keyword>
<evidence type="ECO:0000256" key="2">
    <source>
        <dbReference type="ARBA" id="ARBA00022741"/>
    </source>
</evidence>
<dbReference type="PANTHER" id="PTHR48102:SF7">
    <property type="entry name" value="ATP-DEPENDENT CLP PROTEASE ATP-BINDING SUBUNIT CLPX-LIKE, MITOCHONDRIAL"/>
    <property type="match status" value="1"/>
</dbReference>
<evidence type="ECO:0000256" key="3">
    <source>
        <dbReference type="ARBA" id="ARBA00022833"/>
    </source>
</evidence>
<dbReference type="InterPro" id="IPR046425">
    <property type="entry name" value="ClpX_bact"/>
</dbReference>
<dbReference type="InterPro" id="IPR038366">
    <property type="entry name" value="Znf_CppX_C4_sf"/>
</dbReference>
<dbReference type="PANTHER" id="PTHR48102">
    <property type="entry name" value="ATP-DEPENDENT CLP PROTEASE ATP-BINDING SUBUNIT CLPX-LIKE, MITOCHONDRIAL-RELATED"/>
    <property type="match status" value="1"/>
</dbReference>
<evidence type="ECO:0000256" key="5">
    <source>
        <dbReference type="ARBA" id="ARBA00023186"/>
    </source>
</evidence>
<dbReference type="InterPro" id="IPR019489">
    <property type="entry name" value="Clp_ATPase_C"/>
</dbReference>
<reference evidence="9 10" key="1">
    <citation type="submission" date="2018-10" db="EMBL/GenBank/DDBJ databases">
        <authorList>
            <person name="Chen W.-M."/>
        </authorList>
    </citation>
    <scope>NUCLEOTIDE SEQUENCE [LARGE SCALE GENOMIC DNA]</scope>
    <source>
        <strain evidence="9 10">THS-13</strain>
    </source>
</reference>
<dbReference type="InterPro" id="IPR027417">
    <property type="entry name" value="P-loop_NTPase"/>
</dbReference>
<dbReference type="InterPro" id="IPR059188">
    <property type="entry name" value="Znf_CLPX-like"/>
</dbReference>
<dbReference type="GO" id="GO:0051301">
    <property type="term" value="P:cell division"/>
    <property type="evidence" value="ECO:0007669"/>
    <property type="project" value="TreeGrafter"/>
</dbReference>
<dbReference type="FunFam" id="1.10.8.60:FF:000002">
    <property type="entry name" value="ATP-dependent Clp protease ATP-binding subunit ClpX"/>
    <property type="match status" value="1"/>
</dbReference>
<organism evidence="9 10">
    <name type="scientific">Stagnimonas aquatica</name>
    <dbReference type="NCBI Taxonomy" id="2689987"/>
    <lineage>
        <taxon>Bacteria</taxon>
        <taxon>Pseudomonadati</taxon>
        <taxon>Pseudomonadota</taxon>
        <taxon>Gammaproteobacteria</taxon>
        <taxon>Nevskiales</taxon>
        <taxon>Nevskiaceae</taxon>
        <taxon>Stagnimonas</taxon>
    </lineage>
</organism>
<dbReference type="CDD" id="cd19497">
    <property type="entry name" value="RecA-like_ClpX"/>
    <property type="match status" value="1"/>
</dbReference>
<dbReference type="Pfam" id="PF06689">
    <property type="entry name" value="zf-C4_ClpX"/>
    <property type="match status" value="1"/>
</dbReference>
<keyword evidence="9" id="KW-0378">Hydrolase</keyword>
<dbReference type="GO" id="GO:0005524">
    <property type="term" value="F:ATP binding"/>
    <property type="evidence" value="ECO:0007669"/>
    <property type="project" value="UniProtKB-UniRule"/>
</dbReference>
<comment type="function">
    <text evidence="6">ATP-dependent specificity component of the Clp protease. It directs the protease to specific substrates. Can perform chaperone functions in the absence of ClpP.</text>
</comment>
<feature type="binding site" evidence="6 7">
    <location>
        <position position="19"/>
    </location>
    <ligand>
        <name>Zn(2+)</name>
        <dbReference type="ChEBI" id="CHEBI:29105"/>
    </ligand>
</feature>
<dbReference type="SMART" id="SM01086">
    <property type="entry name" value="ClpB_D2-small"/>
    <property type="match status" value="1"/>
</dbReference>
<dbReference type="PROSITE" id="PS51902">
    <property type="entry name" value="CLPX_ZB"/>
    <property type="match status" value="1"/>
</dbReference>
<feature type="binding site" evidence="6 7">
    <location>
        <position position="16"/>
    </location>
    <ligand>
        <name>Zn(2+)</name>
        <dbReference type="ChEBI" id="CHEBI:29105"/>
    </ligand>
</feature>
<dbReference type="NCBIfam" id="TIGR00382">
    <property type="entry name" value="clpX"/>
    <property type="match status" value="1"/>
</dbReference>
<feature type="binding site" evidence="6">
    <location>
        <begin position="119"/>
        <end position="126"/>
    </location>
    <ligand>
        <name>ATP</name>
        <dbReference type="ChEBI" id="CHEBI:30616"/>
    </ligand>
</feature>
<dbReference type="GO" id="GO:0008233">
    <property type="term" value="F:peptidase activity"/>
    <property type="evidence" value="ECO:0007669"/>
    <property type="project" value="UniProtKB-KW"/>
</dbReference>
<dbReference type="GO" id="GO:0046983">
    <property type="term" value="F:protein dimerization activity"/>
    <property type="evidence" value="ECO:0007669"/>
    <property type="project" value="UniProtKB-UniRule"/>
</dbReference>
<feature type="binding site" evidence="6 7">
    <location>
        <position position="38"/>
    </location>
    <ligand>
        <name>Zn(2+)</name>
        <dbReference type="ChEBI" id="CHEBI:29105"/>
    </ligand>
</feature>
<dbReference type="FunCoup" id="A0A3N0VEG8">
    <property type="interactions" value="440"/>
</dbReference>
<dbReference type="SUPFAM" id="SSF57716">
    <property type="entry name" value="Glucocorticoid receptor-like (DNA-binding domain)"/>
    <property type="match status" value="1"/>
</dbReference>
<keyword evidence="2 6" id="KW-0547">Nucleotide-binding</keyword>
<protein>
    <recommendedName>
        <fullName evidence="6">ATP-dependent Clp protease ATP-binding subunit ClpX</fullName>
    </recommendedName>
</protein>
<dbReference type="Gene3D" id="1.10.8.60">
    <property type="match status" value="1"/>
</dbReference>
<evidence type="ECO:0000256" key="1">
    <source>
        <dbReference type="ARBA" id="ARBA00022723"/>
    </source>
</evidence>
<dbReference type="RefSeq" id="WP_123211604.1">
    <property type="nucleotide sequence ID" value="NZ_RJVO01000003.1"/>
</dbReference>
<dbReference type="InterPro" id="IPR050052">
    <property type="entry name" value="ATP-dep_Clp_protease_ClpX"/>
</dbReference>
<evidence type="ECO:0000256" key="6">
    <source>
        <dbReference type="HAMAP-Rule" id="MF_00175"/>
    </source>
</evidence>
<dbReference type="Gene3D" id="3.40.50.300">
    <property type="entry name" value="P-loop containing nucleotide triphosphate hydrolases"/>
    <property type="match status" value="1"/>
</dbReference>
<comment type="subunit">
    <text evidence="6">Component of the ClpX-ClpP complex. Forms a hexameric ring that, in the presence of ATP, binds to fourteen ClpP subunits assembled into a disk-like structure with a central cavity, resembling the structure of eukaryotic proteasomes.</text>
</comment>
<keyword evidence="9" id="KW-0645">Protease</keyword>
<dbReference type="GO" id="GO:0008270">
    <property type="term" value="F:zinc ion binding"/>
    <property type="evidence" value="ECO:0007669"/>
    <property type="project" value="UniProtKB-UniRule"/>
</dbReference>
<dbReference type="InParanoid" id="A0A3N0VEG8"/>
<name>A0A3N0VEG8_9GAMM</name>
<keyword evidence="1 6" id="KW-0479">Metal-binding</keyword>
<dbReference type="Pfam" id="PF07724">
    <property type="entry name" value="AAA_2"/>
    <property type="match status" value="1"/>
</dbReference>
<evidence type="ECO:0000256" key="7">
    <source>
        <dbReference type="PROSITE-ProRule" id="PRU01250"/>
    </source>
</evidence>
<keyword evidence="5 6" id="KW-0143">Chaperone</keyword>
<accession>A0A3N0VEG8</accession>
<dbReference type="NCBIfam" id="NF003745">
    <property type="entry name" value="PRK05342.1"/>
    <property type="match status" value="1"/>
</dbReference>
<evidence type="ECO:0000313" key="9">
    <source>
        <dbReference type="EMBL" id="ROH91149.1"/>
    </source>
</evidence>
<dbReference type="GO" id="GO:0051603">
    <property type="term" value="P:proteolysis involved in protein catabolic process"/>
    <property type="evidence" value="ECO:0007669"/>
    <property type="project" value="TreeGrafter"/>
</dbReference>
<dbReference type="GO" id="GO:0140662">
    <property type="term" value="F:ATP-dependent protein folding chaperone"/>
    <property type="evidence" value="ECO:0007669"/>
    <property type="project" value="InterPro"/>
</dbReference>
<dbReference type="GO" id="GO:0016887">
    <property type="term" value="F:ATP hydrolysis activity"/>
    <property type="evidence" value="ECO:0007669"/>
    <property type="project" value="InterPro"/>
</dbReference>
<gene>
    <name evidence="6 9" type="primary">clpX</name>
    <name evidence="9" type="ORF">ED208_09330</name>
</gene>
<dbReference type="InterPro" id="IPR004487">
    <property type="entry name" value="Clp_protease_ATP-bd_su_ClpX"/>
</dbReference>